<keyword evidence="12" id="KW-1185">Reference proteome</keyword>
<organism evidence="12 13">
    <name type="scientific">Plectus sambesii</name>
    <dbReference type="NCBI Taxonomy" id="2011161"/>
    <lineage>
        <taxon>Eukaryota</taxon>
        <taxon>Metazoa</taxon>
        <taxon>Ecdysozoa</taxon>
        <taxon>Nematoda</taxon>
        <taxon>Chromadorea</taxon>
        <taxon>Plectida</taxon>
        <taxon>Plectina</taxon>
        <taxon>Plectoidea</taxon>
        <taxon>Plectidae</taxon>
        <taxon>Plectus</taxon>
    </lineage>
</organism>
<evidence type="ECO:0000256" key="4">
    <source>
        <dbReference type="ARBA" id="ARBA00022801"/>
    </source>
</evidence>
<evidence type="ECO:0000313" key="12">
    <source>
        <dbReference type="Proteomes" id="UP000887566"/>
    </source>
</evidence>
<accession>A0A914XJD1</accession>
<dbReference type="PROSITE" id="PS00141">
    <property type="entry name" value="ASP_PROTEASE"/>
    <property type="match status" value="2"/>
</dbReference>
<reference evidence="13" key="1">
    <citation type="submission" date="2022-11" db="UniProtKB">
        <authorList>
            <consortium name="WormBaseParasite"/>
        </authorList>
    </citation>
    <scope>IDENTIFICATION</scope>
</reference>
<dbReference type="FunFam" id="2.40.70.10:FF:000002">
    <property type="entry name" value="Vacuolar aspartic proteinase"/>
    <property type="match status" value="1"/>
</dbReference>
<evidence type="ECO:0000256" key="9">
    <source>
        <dbReference type="RuleBase" id="RU000454"/>
    </source>
</evidence>
<dbReference type="Pfam" id="PF00026">
    <property type="entry name" value="Asp"/>
    <property type="match status" value="1"/>
</dbReference>
<evidence type="ECO:0000256" key="8">
    <source>
        <dbReference type="PIRSR" id="PIRSR601461-2"/>
    </source>
</evidence>
<keyword evidence="5 8" id="KW-1015">Disulfide bond</keyword>
<evidence type="ECO:0000259" key="11">
    <source>
        <dbReference type="PROSITE" id="PS51767"/>
    </source>
</evidence>
<dbReference type="PANTHER" id="PTHR47966">
    <property type="entry name" value="BETA-SITE APP-CLEAVING ENZYME, ISOFORM A-RELATED"/>
    <property type="match status" value="1"/>
</dbReference>
<keyword evidence="10" id="KW-0732">Signal</keyword>
<dbReference type="InterPro" id="IPR001969">
    <property type="entry name" value="Aspartic_peptidase_AS"/>
</dbReference>
<feature type="disulfide bond" evidence="8">
    <location>
        <begin position="100"/>
        <end position="107"/>
    </location>
</feature>
<feature type="chain" id="PRO_5036977550" evidence="10">
    <location>
        <begin position="17"/>
        <end position="395"/>
    </location>
</feature>
<proteinExistence type="inferred from homology"/>
<dbReference type="PROSITE" id="PS51767">
    <property type="entry name" value="PEPTIDASE_A1"/>
    <property type="match status" value="1"/>
</dbReference>
<evidence type="ECO:0000256" key="7">
    <source>
        <dbReference type="PIRSR" id="PIRSR601461-1"/>
    </source>
</evidence>
<feature type="active site" evidence="7">
    <location>
        <position position="278"/>
    </location>
</feature>
<dbReference type="InterPro" id="IPR033121">
    <property type="entry name" value="PEPTIDASE_A1"/>
</dbReference>
<dbReference type="Proteomes" id="UP000887566">
    <property type="component" value="Unplaced"/>
</dbReference>
<keyword evidence="3 9" id="KW-0064">Aspartyl protease</keyword>
<evidence type="ECO:0000256" key="6">
    <source>
        <dbReference type="ARBA" id="ARBA00023180"/>
    </source>
</evidence>
<evidence type="ECO:0000256" key="10">
    <source>
        <dbReference type="SAM" id="SignalP"/>
    </source>
</evidence>
<keyword evidence="2 9" id="KW-0645">Protease</keyword>
<dbReference type="PANTHER" id="PTHR47966:SF40">
    <property type="entry name" value="ASPARTIC PROTEASE 3"/>
    <property type="match status" value="1"/>
</dbReference>
<dbReference type="GO" id="GO:0006508">
    <property type="term" value="P:proteolysis"/>
    <property type="evidence" value="ECO:0007669"/>
    <property type="project" value="UniProtKB-KW"/>
</dbReference>
<dbReference type="FunFam" id="2.40.70.10:FF:000008">
    <property type="entry name" value="Cathepsin D"/>
    <property type="match status" value="1"/>
</dbReference>
<dbReference type="Gene3D" id="2.40.70.10">
    <property type="entry name" value="Acid Proteases"/>
    <property type="match status" value="2"/>
</dbReference>
<feature type="domain" description="Peptidase A1" evidence="11">
    <location>
        <begin position="69"/>
        <end position="390"/>
    </location>
</feature>
<keyword evidence="4 9" id="KW-0378">Hydrolase</keyword>
<dbReference type="WBParaSite" id="PSAMB.scaffold8087size6648.g31012.t1">
    <property type="protein sequence ID" value="PSAMB.scaffold8087size6648.g31012.t1"/>
    <property type="gene ID" value="PSAMB.scaffold8087size6648.g31012"/>
</dbReference>
<protein>
    <submittedName>
        <fullName evidence="13">Peptidase A1 domain-containing protein</fullName>
    </submittedName>
</protein>
<evidence type="ECO:0000256" key="5">
    <source>
        <dbReference type="ARBA" id="ARBA00023157"/>
    </source>
</evidence>
<evidence type="ECO:0000256" key="1">
    <source>
        <dbReference type="ARBA" id="ARBA00007447"/>
    </source>
</evidence>
<dbReference type="SUPFAM" id="SSF50630">
    <property type="entry name" value="Acid proteases"/>
    <property type="match status" value="1"/>
</dbReference>
<dbReference type="GO" id="GO:0004190">
    <property type="term" value="F:aspartic-type endopeptidase activity"/>
    <property type="evidence" value="ECO:0007669"/>
    <property type="project" value="UniProtKB-KW"/>
</dbReference>
<evidence type="ECO:0000313" key="13">
    <source>
        <dbReference type="WBParaSite" id="PSAMB.scaffold8087size6648.g31012.t1"/>
    </source>
</evidence>
<dbReference type="GO" id="GO:0005764">
    <property type="term" value="C:lysosome"/>
    <property type="evidence" value="ECO:0007669"/>
    <property type="project" value="TreeGrafter"/>
</dbReference>
<evidence type="ECO:0000256" key="3">
    <source>
        <dbReference type="ARBA" id="ARBA00022750"/>
    </source>
</evidence>
<dbReference type="InterPro" id="IPR001461">
    <property type="entry name" value="Aspartic_peptidase_A1"/>
</dbReference>
<feature type="active site" evidence="7">
    <location>
        <position position="87"/>
    </location>
</feature>
<dbReference type="PRINTS" id="PR00792">
    <property type="entry name" value="PEPSIN"/>
</dbReference>
<feature type="signal peptide" evidence="10">
    <location>
        <begin position="1"/>
        <end position="16"/>
    </location>
</feature>
<sequence>MMRAAVLLALLGVALSLQRIPMFKSEQDAKFKGKFKLIGEYLMQKYTPGHKFDNLAYNEGLTDYLNAQYYSTITVGTPPQNFKVLFDTGSSNLWLPCAGCSFSDIACFLHAKFDCSKSSTCNETSQPFQIQYGSGSMQGHVDYDTVCFGTADSGYCTDRNQGLACATAEPGLAFVAAKFDGILGMGFDSISVNHILQPMDQIFADKTKCPQSVIAFWLNRDTTGAHGGEMTLCGTDPNHYTGSIAWEPVTHADYWRINMDSLSIGTTTFGSNVSAIVDTGTSLMAGPTDAVKRINQMIGASEVINGEYSVPCNKVASLPNIDIMLGGQKFTLTGKDYVLEVDEVFEKICLSGFIGIDIPPPNGPLWILGDVFIGKFYTVFDAGNKQVGFAQSAGS</sequence>
<evidence type="ECO:0000256" key="2">
    <source>
        <dbReference type="ARBA" id="ARBA00022670"/>
    </source>
</evidence>
<comment type="similarity">
    <text evidence="1 9">Belongs to the peptidase A1 family.</text>
</comment>
<keyword evidence="6" id="KW-0325">Glycoprotein</keyword>
<dbReference type="InterPro" id="IPR021109">
    <property type="entry name" value="Peptidase_aspartic_dom_sf"/>
</dbReference>
<dbReference type="AlphaFoldDB" id="A0A914XJD1"/>
<name>A0A914XJD1_9BILA</name>